<accession>A0A6B0TY14</accession>
<proteinExistence type="predicted"/>
<keyword evidence="1" id="KW-0732">Signal</keyword>
<evidence type="ECO:0000256" key="1">
    <source>
        <dbReference type="SAM" id="SignalP"/>
    </source>
</evidence>
<organism evidence="2">
    <name type="scientific">Ixodes ricinus</name>
    <name type="common">Common tick</name>
    <name type="synonym">Acarus ricinus</name>
    <dbReference type="NCBI Taxonomy" id="34613"/>
    <lineage>
        <taxon>Eukaryota</taxon>
        <taxon>Metazoa</taxon>
        <taxon>Ecdysozoa</taxon>
        <taxon>Arthropoda</taxon>
        <taxon>Chelicerata</taxon>
        <taxon>Arachnida</taxon>
        <taxon>Acari</taxon>
        <taxon>Parasitiformes</taxon>
        <taxon>Ixodida</taxon>
        <taxon>Ixodoidea</taxon>
        <taxon>Ixodidae</taxon>
        <taxon>Ixodinae</taxon>
        <taxon>Ixodes</taxon>
    </lineage>
</organism>
<dbReference type="EMBL" id="GIFC01000758">
    <property type="protein sequence ID" value="MXU82841.1"/>
    <property type="molecule type" value="Transcribed_RNA"/>
</dbReference>
<evidence type="ECO:0000313" key="2">
    <source>
        <dbReference type="EMBL" id="MXU82841.1"/>
    </source>
</evidence>
<dbReference type="AlphaFoldDB" id="A0A6B0TY14"/>
<sequence>MDSLVRLQGVLVVAALAVAAGHHELPLHLRWLDNGGLLKVLDGLLKELRLNVVGSQPLNDLNIGWEVPVRI</sequence>
<name>A0A6B0TY14_IXORI</name>
<protein>
    <submittedName>
        <fullName evidence="2">Putative secreted protein</fullName>
    </submittedName>
</protein>
<feature type="signal peptide" evidence="1">
    <location>
        <begin position="1"/>
        <end position="21"/>
    </location>
</feature>
<reference evidence="2" key="1">
    <citation type="submission" date="2019-12" db="EMBL/GenBank/DDBJ databases">
        <title>An insight into the sialome of adult female Ixodes ricinus ticks feeding for 6 days.</title>
        <authorList>
            <person name="Perner J."/>
            <person name="Ribeiro J.M.C."/>
        </authorList>
    </citation>
    <scope>NUCLEOTIDE SEQUENCE</scope>
    <source>
        <strain evidence="2">Semi-engorged</strain>
        <tissue evidence="2">Salivary glands</tissue>
    </source>
</reference>
<feature type="chain" id="PRO_5025551492" evidence="1">
    <location>
        <begin position="22"/>
        <end position="71"/>
    </location>
</feature>